<name>A0A0H3F4L7_RAHSY</name>
<gene>
    <name evidence="3" type="ordered locus">Rahaq_0054</name>
</gene>
<proteinExistence type="predicted"/>
<dbReference type="KEGG" id="rah:Rahaq_0054"/>
<evidence type="ECO:0000313" key="3">
    <source>
        <dbReference type="EMBL" id="ADW71687.1"/>
    </source>
</evidence>
<dbReference type="InterPro" id="IPR000868">
    <property type="entry name" value="Isochorismatase-like_dom"/>
</dbReference>
<organism evidence="3 4">
    <name type="scientific">Rahnella sp. (strain Y9602)</name>
    <dbReference type="NCBI Taxonomy" id="2703885"/>
    <lineage>
        <taxon>Bacteria</taxon>
        <taxon>Pseudomonadati</taxon>
        <taxon>Pseudomonadota</taxon>
        <taxon>Gammaproteobacteria</taxon>
        <taxon>Enterobacterales</taxon>
        <taxon>Yersiniaceae</taxon>
        <taxon>Rahnella</taxon>
    </lineage>
</organism>
<dbReference type="GO" id="GO:0016787">
    <property type="term" value="F:hydrolase activity"/>
    <property type="evidence" value="ECO:0007669"/>
    <property type="project" value="UniProtKB-KW"/>
</dbReference>
<dbReference type="eggNOG" id="COG1335">
    <property type="taxonomic scope" value="Bacteria"/>
</dbReference>
<dbReference type="SUPFAM" id="SSF52499">
    <property type="entry name" value="Isochorismatase-like hydrolases"/>
    <property type="match status" value="1"/>
</dbReference>
<dbReference type="OrthoDB" id="9794942at2"/>
<dbReference type="Gene3D" id="3.40.50.850">
    <property type="entry name" value="Isochorismatase-like"/>
    <property type="match status" value="1"/>
</dbReference>
<dbReference type="InterPro" id="IPR050272">
    <property type="entry name" value="Isochorismatase-like_hydrls"/>
</dbReference>
<evidence type="ECO:0000259" key="2">
    <source>
        <dbReference type="Pfam" id="PF00857"/>
    </source>
</evidence>
<keyword evidence="1 3" id="KW-0378">Hydrolase</keyword>
<sequence length="184" mass="20285">MTQSALLNIDVQRSFEHKDFWQQDDLPAFSAALTRLIDGCQARNVPVIDVFHVNPDGDFSLASGLVTPMTFLTHQPQHVVHKHVHNALTESGLDGWLRDKGITHLIIAGMRTEQCCETTARVASDLGYSVTFVTEATLTFPMTHASGLTLSAQEIKLRTELVLDDRFATLTDVTGALAELDRVV</sequence>
<dbReference type="InterPro" id="IPR036380">
    <property type="entry name" value="Isochorismatase-like_sf"/>
</dbReference>
<dbReference type="PANTHER" id="PTHR43540">
    <property type="entry name" value="PEROXYUREIDOACRYLATE/UREIDOACRYLATE AMIDOHYDROLASE-RELATED"/>
    <property type="match status" value="1"/>
</dbReference>
<dbReference type="PANTHER" id="PTHR43540:SF6">
    <property type="entry name" value="ISOCHORISMATASE-LIKE DOMAIN-CONTAINING PROTEIN"/>
    <property type="match status" value="1"/>
</dbReference>
<dbReference type="EMBL" id="CP002505">
    <property type="protein sequence ID" value="ADW71687.1"/>
    <property type="molecule type" value="Genomic_DNA"/>
</dbReference>
<dbReference type="AlphaFoldDB" id="A0A0H3F4L7"/>
<protein>
    <submittedName>
        <fullName evidence="3">Isochorismatase hydrolase</fullName>
    </submittedName>
</protein>
<evidence type="ECO:0000256" key="1">
    <source>
        <dbReference type="ARBA" id="ARBA00022801"/>
    </source>
</evidence>
<accession>A0A0H3F4L7</accession>
<dbReference type="HOGENOM" id="CLU_068979_5_6_6"/>
<feature type="domain" description="Isochorismatase-like" evidence="2">
    <location>
        <begin position="4"/>
        <end position="142"/>
    </location>
</feature>
<reference evidence="3 4" key="2">
    <citation type="journal article" date="2012" name="J. Bacteriol.">
        <title>Complete Genome Sequence of Rahnella sp. Strain Y9602, a Gammaproteobacterium Isolate from Metal- and Radionuclide-Contaminated Soil.</title>
        <authorList>
            <person name="Martinez R.J."/>
            <person name="Bruce D."/>
            <person name="Detter C."/>
            <person name="Goodwin L.A."/>
            <person name="Han J."/>
            <person name="Han C.S."/>
            <person name="Held B."/>
            <person name="Land M.L."/>
            <person name="Mikhailova N."/>
            <person name="Nolan M."/>
            <person name="Pennacchio L."/>
            <person name="Pitluck S."/>
            <person name="Tapia R."/>
            <person name="Woyke T."/>
            <person name="Sobecky P.A."/>
        </authorList>
    </citation>
    <scope>NUCLEOTIDE SEQUENCE [LARGE SCALE GENOMIC DNA]</scope>
    <source>
        <strain evidence="3 4">Y9602</strain>
    </source>
</reference>
<evidence type="ECO:0000313" key="4">
    <source>
        <dbReference type="Proteomes" id="UP000007257"/>
    </source>
</evidence>
<dbReference type="Proteomes" id="UP000007257">
    <property type="component" value="Chromosome"/>
</dbReference>
<reference evidence="4" key="1">
    <citation type="submission" date="2011-01" db="EMBL/GenBank/DDBJ databases">
        <title>Complete sequence of chromosome of Rahnella sp. Y9602.</title>
        <authorList>
            <consortium name="US DOE Joint Genome Institute"/>
            <person name="Lucas S."/>
            <person name="Copeland A."/>
            <person name="Lapidus A."/>
            <person name="Cheng J.-F."/>
            <person name="Goodwin L."/>
            <person name="Pitluck S."/>
            <person name="Lu M."/>
            <person name="Detter J.C."/>
            <person name="Han C."/>
            <person name="Tapia R."/>
            <person name="Land M."/>
            <person name="Hauser L."/>
            <person name="Kyrpides N."/>
            <person name="Ivanova N."/>
            <person name="Ovchinnikova G."/>
            <person name="Pagani I."/>
            <person name="Sobecky P.A."/>
            <person name="Martinez R.J."/>
            <person name="Woyke T."/>
        </authorList>
    </citation>
    <scope>NUCLEOTIDE SEQUENCE [LARGE SCALE GENOMIC DNA]</scope>
    <source>
        <strain evidence="4">Y9602</strain>
    </source>
</reference>
<dbReference type="Pfam" id="PF00857">
    <property type="entry name" value="Isochorismatase"/>
    <property type="match status" value="1"/>
</dbReference>